<dbReference type="InParanoid" id="A0A139WIR7"/>
<dbReference type="PROSITE" id="PS50294">
    <property type="entry name" value="WD_REPEATS_REGION"/>
    <property type="match status" value="1"/>
</dbReference>
<comment type="subcellular location">
    <subcellularLocation>
        <location evidence="1">Cytoplasm</location>
    </subcellularLocation>
</comment>
<keyword evidence="3 8" id="KW-0853">WD repeat</keyword>
<evidence type="ECO:0000256" key="2">
    <source>
        <dbReference type="ARBA" id="ARBA00022490"/>
    </source>
</evidence>
<dbReference type="Pfam" id="PF00400">
    <property type="entry name" value="WD40"/>
    <property type="match status" value="2"/>
</dbReference>
<reference evidence="9 10" key="1">
    <citation type="journal article" date="2008" name="Nature">
        <title>The genome of the model beetle and pest Tribolium castaneum.</title>
        <authorList>
            <consortium name="Tribolium Genome Sequencing Consortium"/>
            <person name="Richards S."/>
            <person name="Gibbs R.A."/>
            <person name="Weinstock G.M."/>
            <person name="Brown S.J."/>
            <person name="Denell R."/>
            <person name="Beeman R.W."/>
            <person name="Gibbs R."/>
            <person name="Beeman R.W."/>
            <person name="Brown S.J."/>
            <person name="Bucher G."/>
            <person name="Friedrich M."/>
            <person name="Grimmelikhuijzen C.J."/>
            <person name="Klingler M."/>
            <person name="Lorenzen M."/>
            <person name="Richards S."/>
            <person name="Roth S."/>
            <person name="Schroder R."/>
            <person name="Tautz D."/>
            <person name="Zdobnov E.M."/>
            <person name="Muzny D."/>
            <person name="Gibbs R.A."/>
            <person name="Weinstock G.M."/>
            <person name="Attaway T."/>
            <person name="Bell S."/>
            <person name="Buhay C.J."/>
            <person name="Chandrabose M.N."/>
            <person name="Chavez D."/>
            <person name="Clerk-Blankenburg K.P."/>
            <person name="Cree A."/>
            <person name="Dao M."/>
            <person name="Davis C."/>
            <person name="Chacko J."/>
            <person name="Dinh H."/>
            <person name="Dugan-Rocha S."/>
            <person name="Fowler G."/>
            <person name="Garner T.T."/>
            <person name="Garnes J."/>
            <person name="Gnirke A."/>
            <person name="Hawes A."/>
            <person name="Hernandez J."/>
            <person name="Hines S."/>
            <person name="Holder M."/>
            <person name="Hume J."/>
            <person name="Jhangiani S.N."/>
            <person name="Joshi V."/>
            <person name="Khan Z.M."/>
            <person name="Jackson L."/>
            <person name="Kovar C."/>
            <person name="Kowis A."/>
            <person name="Lee S."/>
            <person name="Lewis L.R."/>
            <person name="Margolis J."/>
            <person name="Morgan M."/>
            <person name="Nazareth L.V."/>
            <person name="Nguyen N."/>
            <person name="Okwuonu G."/>
            <person name="Parker D."/>
            <person name="Richards S."/>
            <person name="Ruiz S.J."/>
            <person name="Santibanez J."/>
            <person name="Savard J."/>
            <person name="Scherer S.E."/>
            <person name="Schneider B."/>
            <person name="Sodergren E."/>
            <person name="Tautz D."/>
            <person name="Vattahil S."/>
            <person name="Villasana D."/>
            <person name="White C.S."/>
            <person name="Wright R."/>
            <person name="Park Y."/>
            <person name="Beeman R.W."/>
            <person name="Lord J."/>
            <person name="Oppert B."/>
            <person name="Lorenzen M."/>
            <person name="Brown S."/>
            <person name="Wang L."/>
            <person name="Savard J."/>
            <person name="Tautz D."/>
            <person name="Richards S."/>
            <person name="Weinstock G."/>
            <person name="Gibbs R.A."/>
            <person name="Liu Y."/>
            <person name="Worley K."/>
            <person name="Weinstock G."/>
            <person name="Elsik C.G."/>
            <person name="Reese J.T."/>
            <person name="Elhaik E."/>
            <person name="Landan G."/>
            <person name="Graur D."/>
            <person name="Arensburger P."/>
            <person name="Atkinson P."/>
            <person name="Beeman R.W."/>
            <person name="Beidler J."/>
            <person name="Brown S.J."/>
            <person name="Demuth J.P."/>
            <person name="Drury D.W."/>
            <person name="Du Y.Z."/>
            <person name="Fujiwara H."/>
            <person name="Lorenzen M."/>
            <person name="Maselli V."/>
            <person name="Osanai M."/>
            <person name="Park Y."/>
            <person name="Robertson H.M."/>
            <person name="Tu Z."/>
            <person name="Wang J.J."/>
            <person name="Wang S."/>
            <person name="Richards S."/>
            <person name="Song H."/>
            <person name="Zhang L."/>
            <person name="Sodergren E."/>
            <person name="Werner D."/>
            <person name="Stanke M."/>
            <person name="Morgenstern B."/>
            <person name="Solovyev V."/>
            <person name="Kosarev P."/>
            <person name="Brown G."/>
            <person name="Chen H.C."/>
            <person name="Ermolaeva O."/>
            <person name="Hlavina W."/>
            <person name="Kapustin Y."/>
            <person name="Kiryutin B."/>
            <person name="Kitts P."/>
            <person name="Maglott D."/>
            <person name="Pruitt K."/>
            <person name="Sapojnikov V."/>
            <person name="Souvorov A."/>
            <person name="Mackey A.J."/>
            <person name="Waterhouse R.M."/>
            <person name="Wyder S."/>
            <person name="Zdobnov E.M."/>
            <person name="Zdobnov E.M."/>
            <person name="Wyder S."/>
            <person name="Kriventseva E.V."/>
            <person name="Kadowaki T."/>
            <person name="Bork P."/>
            <person name="Aranda M."/>
            <person name="Bao R."/>
            <person name="Beermann A."/>
            <person name="Berns N."/>
            <person name="Bolognesi R."/>
            <person name="Bonneton F."/>
            <person name="Bopp D."/>
            <person name="Brown S.J."/>
            <person name="Bucher G."/>
            <person name="Butts T."/>
            <person name="Chaumot A."/>
            <person name="Denell R.E."/>
            <person name="Ferrier D.E."/>
            <person name="Friedrich M."/>
            <person name="Gordon C.M."/>
            <person name="Jindra M."/>
            <person name="Klingler M."/>
            <person name="Lan Q."/>
            <person name="Lattorff H.M."/>
            <person name="Laudet V."/>
            <person name="von Levetsow C."/>
            <person name="Liu Z."/>
            <person name="Lutz R."/>
            <person name="Lynch J.A."/>
            <person name="da Fonseca R.N."/>
            <person name="Posnien N."/>
            <person name="Reuter R."/>
            <person name="Roth S."/>
            <person name="Savard J."/>
            <person name="Schinko J.B."/>
            <person name="Schmitt C."/>
            <person name="Schoppmeier M."/>
            <person name="Schroder R."/>
            <person name="Shippy T.D."/>
            <person name="Simonnet F."/>
            <person name="Marques-Souza H."/>
            <person name="Tautz D."/>
            <person name="Tomoyasu Y."/>
            <person name="Trauner J."/>
            <person name="Van der Zee M."/>
            <person name="Vervoort M."/>
            <person name="Wittkopp N."/>
            <person name="Wimmer E.A."/>
            <person name="Yang X."/>
            <person name="Jones A.K."/>
            <person name="Sattelle D.B."/>
            <person name="Ebert P.R."/>
            <person name="Nelson D."/>
            <person name="Scott J.G."/>
            <person name="Beeman R.W."/>
            <person name="Muthukrishnan S."/>
            <person name="Kramer K.J."/>
            <person name="Arakane Y."/>
            <person name="Beeman R.W."/>
            <person name="Zhu Q."/>
            <person name="Hogenkamp D."/>
            <person name="Dixit R."/>
            <person name="Oppert B."/>
            <person name="Jiang H."/>
            <person name="Zou Z."/>
            <person name="Marshall J."/>
            <person name="Elpidina E."/>
            <person name="Vinokurov K."/>
            <person name="Oppert C."/>
            <person name="Zou Z."/>
            <person name="Evans J."/>
            <person name="Lu Z."/>
            <person name="Zhao P."/>
            <person name="Sumathipala N."/>
            <person name="Altincicek B."/>
            <person name="Vilcinskas A."/>
            <person name="Williams M."/>
            <person name="Hultmark D."/>
            <person name="Hetru C."/>
            <person name="Jiang H."/>
            <person name="Grimmelikhuijzen C.J."/>
            <person name="Hauser F."/>
            <person name="Cazzamali G."/>
            <person name="Williamson M."/>
            <person name="Park Y."/>
            <person name="Li B."/>
            <person name="Tanaka Y."/>
            <person name="Predel R."/>
            <person name="Neupert S."/>
            <person name="Schachtner J."/>
            <person name="Verleyen P."/>
            <person name="Raible F."/>
            <person name="Bork P."/>
            <person name="Friedrich M."/>
            <person name="Walden K.K."/>
            <person name="Robertson H.M."/>
            <person name="Angeli S."/>
            <person name="Foret S."/>
            <person name="Bucher G."/>
            <person name="Schuetz S."/>
            <person name="Maleszka R."/>
            <person name="Wimmer E.A."/>
            <person name="Beeman R.W."/>
            <person name="Lorenzen M."/>
            <person name="Tomoyasu Y."/>
            <person name="Miller S.C."/>
            <person name="Grossmann D."/>
            <person name="Bucher G."/>
        </authorList>
    </citation>
    <scope>NUCLEOTIDE SEQUENCE [LARGE SCALE GENOMIC DNA]</scope>
    <source>
        <strain evidence="9 10">Georgia GA2</strain>
    </source>
</reference>
<dbReference type="InterPro" id="IPR051973">
    <property type="entry name" value="tRNA_Anticodon_Mtase-Reg"/>
</dbReference>
<evidence type="ECO:0000256" key="4">
    <source>
        <dbReference type="ARBA" id="ARBA00022694"/>
    </source>
</evidence>
<keyword evidence="2" id="KW-0963">Cytoplasm</keyword>
<dbReference type="PROSITE" id="PS50082">
    <property type="entry name" value="WD_REPEATS_2"/>
    <property type="match status" value="2"/>
</dbReference>
<keyword evidence="5" id="KW-0677">Repeat</keyword>
<dbReference type="SMART" id="SM00320">
    <property type="entry name" value="WD40"/>
    <property type="match status" value="3"/>
</dbReference>
<dbReference type="InterPro" id="IPR001680">
    <property type="entry name" value="WD40_rpt"/>
</dbReference>
<sequence length="401" mass="45372">MFESRVVKTDVTAVKLINNFVLAGIGNFLHIFDLNGKFLKKLNVFDGQKIHGINLDDVTDTLLLYGGCYMQTITCNFLQCEFTKLHAKTVHGWVLTSRWLKSKWIAAVVMLNKLLIFDGQLNILREIVCAEKCILYSAFISYNDIDELVVLSGTVFGEIVIWKVNHFNIQESSPVVKRLTGHKGVIFSISYNEEAGYICSSSDDRSTILWSIEKKSIHSELQRTHCNILLHRKIYGHQSRVFRSLLLQNLIVTAGEDSTVNVWDFEGQLIKKITHQGGPIWALDGNTDVVVSGGGDCGVLISSVQSNSLCNSLLLPENYNPKRIGLLRSSNLVVITEDGVLFYYARNLNMWIKIDQHKVLQSYNVLEVSKCKSLFSLSGYHGEIFIYQEEENSARLLFFCL</sequence>
<dbReference type="OMA" id="LTHANIH"/>
<dbReference type="Proteomes" id="UP000007266">
    <property type="component" value="Linkage group 4"/>
</dbReference>
<evidence type="ECO:0000256" key="5">
    <source>
        <dbReference type="ARBA" id="ARBA00022737"/>
    </source>
</evidence>
<keyword evidence="4" id="KW-0819">tRNA processing</keyword>
<dbReference type="PROSITE" id="PS00678">
    <property type="entry name" value="WD_REPEATS_1"/>
    <property type="match status" value="1"/>
</dbReference>
<dbReference type="Gene3D" id="2.130.10.10">
    <property type="entry name" value="YVTN repeat-like/Quinoprotein amine dehydrogenase"/>
    <property type="match status" value="1"/>
</dbReference>
<accession>A0A139WIR7</accession>
<dbReference type="InterPro" id="IPR019775">
    <property type="entry name" value="WD40_repeat_CS"/>
</dbReference>
<evidence type="ECO:0000313" key="9">
    <source>
        <dbReference type="EMBL" id="KYB27751.1"/>
    </source>
</evidence>
<dbReference type="STRING" id="7070.A0A139WIR7"/>
<organism evidence="9 10">
    <name type="scientific">Tribolium castaneum</name>
    <name type="common">Red flour beetle</name>
    <dbReference type="NCBI Taxonomy" id="7070"/>
    <lineage>
        <taxon>Eukaryota</taxon>
        <taxon>Metazoa</taxon>
        <taxon>Ecdysozoa</taxon>
        <taxon>Arthropoda</taxon>
        <taxon>Hexapoda</taxon>
        <taxon>Insecta</taxon>
        <taxon>Pterygota</taxon>
        <taxon>Neoptera</taxon>
        <taxon>Endopterygota</taxon>
        <taxon>Coleoptera</taxon>
        <taxon>Polyphaga</taxon>
        <taxon>Cucujiformia</taxon>
        <taxon>Tenebrionidae</taxon>
        <taxon>Tenebrionidae incertae sedis</taxon>
        <taxon>Tribolium</taxon>
    </lineage>
</organism>
<keyword evidence="10" id="KW-1185">Reference proteome</keyword>
<evidence type="ECO:0000256" key="6">
    <source>
        <dbReference type="ARBA" id="ARBA00038255"/>
    </source>
</evidence>
<feature type="repeat" description="WD" evidence="8">
    <location>
        <begin position="234"/>
        <end position="266"/>
    </location>
</feature>
<feature type="repeat" description="WD" evidence="8">
    <location>
        <begin position="179"/>
        <end position="220"/>
    </location>
</feature>
<evidence type="ECO:0000256" key="7">
    <source>
        <dbReference type="ARBA" id="ARBA00040154"/>
    </source>
</evidence>
<comment type="similarity">
    <text evidence="6">Belongs to the WD repeat WDR6 family.</text>
</comment>
<proteinExistence type="inferred from homology"/>
<dbReference type="GO" id="GO:0005737">
    <property type="term" value="C:cytoplasm"/>
    <property type="evidence" value="ECO:0007669"/>
    <property type="project" value="UniProtKB-SubCell"/>
</dbReference>
<dbReference type="SUPFAM" id="SSF50978">
    <property type="entry name" value="WD40 repeat-like"/>
    <property type="match status" value="1"/>
</dbReference>
<evidence type="ECO:0000313" key="10">
    <source>
        <dbReference type="Proteomes" id="UP000007266"/>
    </source>
</evidence>
<dbReference type="AlphaFoldDB" id="A0A139WIR7"/>
<dbReference type="eggNOG" id="KOG0974">
    <property type="taxonomic scope" value="Eukaryota"/>
</dbReference>
<evidence type="ECO:0000256" key="8">
    <source>
        <dbReference type="PROSITE-ProRule" id="PRU00221"/>
    </source>
</evidence>
<name>A0A139WIR7_TRICA</name>
<dbReference type="GO" id="GO:0008033">
    <property type="term" value="P:tRNA processing"/>
    <property type="evidence" value="ECO:0007669"/>
    <property type="project" value="UniProtKB-KW"/>
</dbReference>
<gene>
    <name evidence="9" type="primary">AUGUSTUS-3.0.2_32960</name>
    <name evidence="9" type="ORF">TcasGA2_TC032960</name>
</gene>
<protein>
    <recommendedName>
        <fullName evidence="7">tRNA (34-2'-O)-methyltransferase regulator WDR6</fullName>
    </recommendedName>
</protein>
<dbReference type="PANTHER" id="PTHR14344:SF3">
    <property type="entry name" value="WD REPEAT-CONTAINING PROTEIN 6"/>
    <property type="match status" value="1"/>
</dbReference>
<dbReference type="EMBL" id="KQ971339">
    <property type="protein sequence ID" value="KYB27751.1"/>
    <property type="molecule type" value="Genomic_DNA"/>
</dbReference>
<reference evidence="9 10" key="2">
    <citation type="journal article" date="2010" name="Nucleic Acids Res.">
        <title>BeetleBase in 2010: revisions to provide comprehensive genomic information for Tribolium castaneum.</title>
        <authorList>
            <person name="Kim H.S."/>
            <person name="Murphy T."/>
            <person name="Xia J."/>
            <person name="Caragea D."/>
            <person name="Park Y."/>
            <person name="Beeman R.W."/>
            <person name="Lorenzen M.D."/>
            <person name="Butcher S."/>
            <person name="Manak J.R."/>
            <person name="Brown S.J."/>
        </authorList>
    </citation>
    <scope>GENOME REANNOTATION</scope>
    <source>
        <strain evidence="9 10">Georgia GA2</strain>
    </source>
</reference>
<dbReference type="InterPro" id="IPR015943">
    <property type="entry name" value="WD40/YVTN_repeat-like_dom_sf"/>
</dbReference>
<dbReference type="PANTHER" id="PTHR14344">
    <property type="entry name" value="WD REPEAT PROTEIN"/>
    <property type="match status" value="1"/>
</dbReference>
<evidence type="ECO:0000256" key="1">
    <source>
        <dbReference type="ARBA" id="ARBA00004496"/>
    </source>
</evidence>
<evidence type="ECO:0000256" key="3">
    <source>
        <dbReference type="ARBA" id="ARBA00022574"/>
    </source>
</evidence>
<dbReference type="InterPro" id="IPR036322">
    <property type="entry name" value="WD40_repeat_dom_sf"/>
</dbReference>